<evidence type="ECO:0000313" key="5">
    <source>
        <dbReference type="Proteomes" id="UP001168478"/>
    </source>
</evidence>
<dbReference type="InterPro" id="IPR035985">
    <property type="entry name" value="Ubiquitin-activating_enz"/>
</dbReference>
<dbReference type="Pfam" id="PF00899">
    <property type="entry name" value="ThiF"/>
    <property type="match status" value="1"/>
</dbReference>
<dbReference type="GO" id="GO:0016779">
    <property type="term" value="F:nucleotidyltransferase activity"/>
    <property type="evidence" value="ECO:0007669"/>
    <property type="project" value="UniProtKB-KW"/>
</dbReference>
<gene>
    <name evidence="2" type="ORF">QVN81_06465</name>
    <name evidence="3" type="ORF">QVN84_10100</name>
</gene>
<evidence type="ECO:0000313" key="2">
    <source>
        <dbReference type="EMBL" id="MDN0022668.1"/>
    </source>
</evidence>
<evidence type="ECO:0000313" key="3">
    <source>
        <dbReference type="EMBL" id="MDN0025864.1"/>
    </source>
</evidence>
<sequence length="400" mass="45673">MQTVKKYEWGEGVFTLLSWFKQDKVRNAKVLVVGAGALGNEVIKNLTLFGVGTIFVCDFDRIELSNLTRSVLFREKDAYEHSYKAEVAAKRAMEINPQIKVIPIVGNLFSEVGLGIYKDVDVVIGCLDSRIARYLLNRLCMRVGKTWIDGSIENMTGVVKVYSPGVNCYECNLSREEFNNIMLRTGCADVVRSQTSAGRVATTPISASIVGAMQAQEAMKIIHTSDGEPTPFKTLLGKMWRFEGMTNTINTYKYASWKKNCPAHERWTEIMQCYELSADLKVKEVLEKLKKILKVNIVEINMRNNKFIDKIISDRPEKEFVLHIPESKLEDTILLNEELRKLSYRTIFHKCFYENIDESFPYVELSLREIGIPRYDIIQVSTDKGLKYVELSKDAGYYGL</sequence>
<dbReference type="InterPro" id="IPR045886">
    <property type="entry name" value="ThiF/MoeB/HesA"/>
</dbReference>
<dbReference type="PANTHER" id="PTHR10953:SF102">
    <property type="entry name" value="ADENYLYLTRANSFERASE AND SULFURTRANSFERASE MOCS3"/>
    <property type="match status" value="1"/>
</dbReference>
<dbReference type="GO" id="GO:0004792">
    <property type="term" value="F:thiosulfate-cyanide sulfurtransferase activity"/>
    <property type="evidence" value="ECO:0007669"/>
    <property type="project" value="TreeGrafter"/>
</dbReference>
<reference evidence="3" key="1">
    <citation type="submission" date="2023-06" db="EMBL/GenBank/DDBJ databases">
        <authorList>
            <person name="Zeman M."/>
            <person name="Kubasova T."/>
            <person name="Jahodarova E."/>
            <person name="Nykrynova M."/>
            <person name="Rychlik I."/>
        </authorList>
    </citation>
    <scope>NUCLEOTIDE SEQUENCE</scope>
    <source>
        <strain evidence="3">ET15</strain>
        <strain evidence="2">ET37</strain>
    </source>
</reference>
<feature type="domain" description="THIF-type NAD/FAD binding fold" evidence="1">
    <location>
        <begin position="21"/>
        <end position="262"/>
    </location>
</feature>
<dbReference type="RefSeq" id="WP_289836591.1">
    <property type="nucleotide sequence ID" value="NZ_JAUEIF010000009.1"/>
</dbReference>
<proteinExistence type="predicted"/>
<evidence type="ECO:0000259" key="1">
    <source>
        <dbReference type="Pfam" id="PF00899"/>
    </source>
</evidence>
<reference evidence="3" key="2">
    <citation type="submission" date="2023-08" db="EMBL/GenBank/DDBJ databases">
        <title>Identification and characterization of horizontal gene transfer across gut microbiota members of farm animals based on homology search.</title>
        <authorList>
            <person name="Schwarzerova J."/>
            <person name="Nykrynova M."/>
            <person name="Jureckova K."/>
            <person name="Cejkova D."/>
            <person name="Rychlik I."/>
        </authorList>
    </citation>
    <scope>NUCLEOTIDE SEQUENCE</scope>
    <source>
        <strain evidence="3">ET15</strain>
        <strain evidence="2">ET37</strain>
    </source>
</reference>
<keyword evidence="3" id="KW-0548">Nucleotidyltransferase</keyword>
<dbReference type="CDD" id="cd00757">
    <property type="entry name" value="ThiF_MoeB_HesA_family"/>
    <property type="match status" value="1"/>
</dbReference>
<protein>
    <submittedName>
        <fullName evidence="3">ThiF family adenylyltransferase</fullName>
    </submittedName>
</protein>
<organism evidence="3 5">
    <name type="scientific">Leyella lascolaii</name>
    <dbReference type="NCBI Taxonomy" id="1776379"/>
    <lineage>
        <taxon>Bacteria</taxon>
        <taxon>Pseudomonadati</taxon>
        <taxon>Bacteroidota</taxon>
        <taxon>Bacteroidia</taxon>
        <taxon>Bacteroidales</taxon>
        <taxon>Prevotellaceae</taxon>
        <taxon>Leyella</taxon>
    </lineage>
</organism>
<dbReference type="GO" id="GO:0008641">
    <property type="term" value="F:ubiquitin-like modifier activating enzyme activity"/>
    <property type="evidence" value="ECO:0007669"/>
    <property type="project" value="InterPro"/>
</dbReference>
<dbReference type="PANTHER" id="PTHR10953">
    <property type="entry name" value="UBIQUITIN-ACTIVATING ENZYME E1"/>
    <property type="match status" value="1"/>
</dbReference>
<keyword evidence="4" id="KW-1185">Reference proteome</keyword>
<dbReference type="Gene3D" id="3.40.50.720">
    <property type="entry name" value="NAD(P)-binding Rossmann-like Domain"/>
    <property type="match status" value="1"/>
</dbReference>
<name>A0AAW7JJ34_9BACT</name>
<comment type="caution">
    <text evidence="3">The sequence shown here is derived from an EMBL/GenBank/DDBJ whole genome shotgun (WGS) entry which is preliminary data.</text>
</comment>
<evidence type="ECO:0000313" key="4">
    <source>
        <dbReference type="Proteomes" id="UP001167831"/>
    </source>
</evidence>
<dbReference type="EMBL" id="JAUEIF010000009">
    <property type="protein sequence ID" value="MDN0025864.1"/>
    <property type="molecule type" value="Genomic_DNA"/>
</dbReference>
<dbReference type="GO" id="GO:0005737">
    <property type="term" value="C:cytoplasm"/>
    <property type="evidence" value="ECO:0007669"/>
    <property type="project" value="TreeGrafter"/>
</dbReference>
<dbReference type="AlphaFoldDB" id="A0AAW7JJ34"/>
<dbReference type="SUPFAM" id="SSF69572">
    <property type="entry name" value="Activating enzymes of the ubiquitin-like proteins"/>
    <property type="match status" value="1"/>
</dbReference>
<dbReference type="InterPro" id="IPR000594">
    <property type="entry name" value="ThiF_NAD_FAD-bd"/>
</dbReference>
<keyword evidence="3" id="KW-0808">Transferase</keyword>
<accession>A0AAW7JJ34</accession>
<dbReference type="EMBL" id="JAUEIE010000005">
    <property type="protein sequence ID" value="MDN0022668.1"/>
    <property type="molecule type" value="Genomic_DNA"/>
</dbReference>
<dbReference type="Proteomes" id="UP001168478">
    <property type="component" value="Unassembled WGS sequence"/>
</dbReference>
<dbReference type="Proteomes" id="UP001167831">
    <property type="component" value="Unassembled WGS sequence"/>
</dbReference>